<proteinExistence type="predicted"/>
<accession>A0AAN9B233</accession>
<keyword evidence="3" id="KW-1185">Reference proteome</keyword>
<gene>
    <name evidence="2" type="ORF">V1264_004725</name>
</gene>
<evidence type="ECO:0000259" key="1">
    <source>
        <dbReference type="Pfam" id="PF05225"/>
    </source>
</evidence>
<reference evidence="2 3" key="1">
    <citation type="submission" date="2024-02" db="EMBL/GenBank/DDBJ databases">
        <title>Chromosome-scale genome assembly of the rough periwinkle Littorina saxatilis.</title>
        <authorList>
            <person name="De Jode A."/>
            <person name="Faria R."/>
            <person name="Formenti G."/>
            <person name="Sims Y."/>
            <person name="Smith T.P."/>
            <person name="Tracey A."/>
            <person name="Wood J.M.D."/>
            <person name="Zagrodzka Z.B."/>
            <person name="Johannesson K."/>
            <person name="Butlin R.K."/>
            <person name="Leder E.H."/>
        </authorList>
    </citation>
    <scope>NUCLEOTIDE SEQUENCE [LARGE SCALE GENOMIC DNA]</scope>
    <source>
        <strain evidence="2">Snail1</strain>
        <tissue evidence="2">Muscle</tissue>
    </source>
</reference>
<name>A0AAN9B233_9CAEN</name>
<evidence type="ECO:0000313" key="2">
    <source>
        <dbReference type="EMBL" id="KAK7097800.1"/>
    </source>
</evidence>
<sequence length="117" mass="13264">MVRTYKRKTQWTSKPVQNMKDTVEAVKEGLSFREAARMFSVSKSSLGRAMSRGKISSLTSQCNTRQVFTNAEEQELVEYIIQASKYGFPIDSMTLRSLAFDLANKNPKSLSSKLDKE</sequence>
<comment type="caution">
    <text evidence="2">The sequence shown here is derived from an EMBL/GenBank/DDBJ whole genome shotgun (WGS) entry which is preliminary data.</text>
</comment>
<dbReference type="GO" id="GO:0003677">
    <property type="term" value="F:DNA binding"/>
    <property type="evidence" value="ECO:0007669"/>
    <property type="project" value="InterPro"/>
</dbReference>
<organism evidence="2 3">
    <name type="scientific">Littorina saxatilis</name>
    <dbReference type="NCBI Taxonomy" id="31220"/>
    <lineage>
        <taxon>Eukaryota</taxon>
        <taxon>Metazoa</taxon>
        <taxon>Spiralia</taxon>
        <taxon>Lophotrochozoa</taxon>
        <taxon>Mollusca</taxon>
        <taxon>Gastropoda</taxon>
        <taxon>Caenogastropoda</taxon>
        <taxon>Littorinimorpha</taxon>
        <taxon>Littorinoidea</taxon>
        <taxon>Littorinidae</taxon>
        <taxon>Littorina</taxon>
    </lineage>
</organism>
<dbReference type="EMBL" id="JBAMIC010000013">
    <property type="protein sequence ID" value="KAK7097800.1"/>
    <property type="molecule type" value="Genomic_DNA"/>
</dbReference>
<dbReference type="AlphaFoldDB" id="A0AAN9B233"/>
<dbReference type="InterPro" id="IPR007889">
    <property type="entry name" value="HTH_Psq"/>
</dbReference>
<dbReference type="Proteomes" id="UP001374579">
    <property type="component" value="Unassembled WGS sequence"/>
</dbReference>
<protein>
    <recommendedName>
        <fullName evidence="1">HTH psq-type domain-containing protein</fullName>
    </recommendedName>
</protein>
<feature type="domain" description="HTH psq-type" evidence="1">
    <location>
        <begin position="23"/>
        <end position="54"/>
    </location>
</feature>
<evidence type="ECO:0000313" key="3">
    <source>
        <dbReference type="Proteomes" id="UP001374579"/>
    </source>
</evidence>
<dbReference type="Pfam" id="PF05225">
    <property type="entry name" value="HTH_psq"/>
    <property type="match status" value="1"/>
</dbReference>